<dbReference type="AlphaFoldDB" id="A0A1D2M7H8"/>
<dbReference type="Proteomes" id="UP000094527">
    <property type="component" value="Unassembled WGS sequence"/>
</dbReference>
<feature type="chain" id="PRO_5008903565" evidence="1">
    <location>
        <begin position="27"/>
        <end position="104"/>
    </location>
</feature>
<sequence length="104" mass="10997">MAALPKYLKKVLVPVLLITLQTSCIAATAITTTTREEDMKGSNEIIVATAAATPLQQINCTGHPTICNDVCNEPQGSIPYSSTFCDSSSGSCVCDCRDSLRKGL</sequence>
<reference evidence="2 3" key="1">
    <citation type="journal article" date="2016" name="Genome Biol. Evol.">
        <title>Gene Family Evolution Reflects Adaptation to Soil Environmental Stressors in the Genome of the Collembolan Orchesella cincta.</title>
        <authorList>
            <person name="Faddeeva-Vakhrusheva A."/>
            <person name="Derks M.F."/>
            <person name="Anvar S.Y."/>
            <person name="Agamennone V."/>
            <person name="Suring W."/>
            <person name="Smit S."/>
            <person name="van Straalen N.M."/>
            <person name="Roelofs D."/>
        </authorList>
    </citation>
    <scope>NUCLEOTIDE SEQUENCE [LARGE SCALE GENOMIC DNA]</scope>
    <source>
        <tissue evidence="2">Mixed pool</tissue>
    </source>
</reference>
<comment type="caution">
    <text evidence="2">The sequence shown here is derived from an EMBL/GenBank/DDBJ whole genome shotgun (WGS) entry which is preliminary data.</text>
</comment>
<accession>A0A1D2M7H8</accession>
<gene>
    <name evidence="2" type="ORF">Ocin01_17801</name>
</gene>
<keyword evidence="3" id="KW-1185">Reference proteome</keyword>
<evidence type="ECO:0000313" key="3">
    <source>
        <dbReference type="Proteomes" id="UP000094527"/>
    </source>
</evidence>
<feature type="signal peptide" evidence="1">
    <location>
        <begin position="1"/>
        <end position="26"/>
    </location>
</feature>
<evidence type="ECO:0000256" key="1">
    <source>
        <dbReference type="SAM" id="SignalP"/>
    </source>
</evidence>
<protein>
    <submittedName>
        <fullName evidence="2">Uncharacterized protein</fullName>
    </submittedName>
</protein>
<organism evidence="2 3">
    <name type="scientific">Orchesella cincta</name>
    <name type="common">Springtail</name>
    <name type="synonym">Podura cincta</name>
    <dbReference type="NCBI Taxonomy" id="48709"/>
    <lineage>
        <taxon>Eukaryota</taxon>
        <taxon>Metazoa</taxon>
        <taxon>Ecdysozoa</taxon>
        <taxon>Arthropoda</taxon>
        <taxon>Hexapoda</taxon>
        <taxon>Collembola</taxon>
        <taxon>Entomobryomorpha</taxon>
        <taxon>Entomobryoidea</taxon>
        <taxon>Orchesellidae</taxon>
        <taxon>Orchesellinae</taxon>
        <taxon>Orchesella</taxon>
    </lineage>
</organism>
<proteinExistence type="predicted"/>
<name>A0A1D2M7H8_ORCCI</name>
<keyword evidence="1" id="KW-0732">Signal</keyword>
<dbReference type="EMBL" id="LJIJ01003092">
    <property type="protein sequence ID" value="ODM88881.1"/>
    <property type="molecule type" value="Genomic_DNA"/>
</dbReference>
<evidence type="ECO:0000313" key="2">
    <source>
        <dbReference type="EMBL" id="ODM88881.1"/>
    </source>
</evidence>